<dbReference type="GO" id="GO:0008270">
    <property type="term" value="F:zinc ion binding"/>
    <property type="evidence" value="ECO:0007669"/>
    <property type="project" value="UniProtKB-KW"/>
</dbReference>
<keyword evidence="2" id="KW-0479">Metal-binding</keyword>
<dbReference type="AlphaFoldDB" id="A0A9P4P1U4"/>
<proteinExistence type="predicted"/>
<dbReference type="GO" id="GO:0005634">
    <property type="term" value="C:nucleus"/>
    <property type="evidence" value="ECO:0007669"/>
    <property type="project" value="UniProtKB-SubCell"/>
</dbReference>
<dbReference type="InterPro" id="IPR013087">
    <property type="entry name" value="Znf_C2H2_type"/>
</dbReference>
<evidence type="ECO:0000313" key="10">
    <source>
        <dbReference type="EMBL" id="KAF2435722.1"/>
    </source>
</evidence>
<evidence type="ECO:0000313" key="11">
    <source>
        <dbReference type="Proteomes" id="UP000800235"/>
    </source>
</evidence>
<comment type="caution">
    <text evidence="10">The sequence shown here is derived from an EMBL/GenBank/DDBJ whole genome shotgun (WGS) entry which is preliminary data.</text>
</comment>
<keyword evidence="11" id="KW-1185">Reference proteome</keyword>
<evidence type="ECO:0000256" key="8">
    <source>
        <dbReference type="SAM" id="MobiDB-lite"/>
    </source>
</evidence>
<keyword evidence="3" id="KW-0863">Zinc-finger</keyword>
<feature type="region of interest" description="Disordered" evidence="8">
    <location>
        <begin position="473"/>
        <end position="504"/>
    </location>
</feature>
<keyword evidence="6" id="KW-0804">Transcription</keyword>
<organism evidence="10 11">
    <name type="scientific">Tothia fuscella</name>
    <dbReference type="NCBI Taxonomy" id="1048955"/>
    <lineage>
        <taxon>Eukaryota</taxon>
        <taxon>Fungi</taxon>
        <taxon>Dikarya</taxon>
        <taxon>Ascomycota</taxon>
        <taxon>Pezizomycotina</taxon>
        <taxon>Dothideomycetes</taxon>
        <taxon>Pleosporomycetidae</taxon>
        <taxon>Venturiales</taxon>
        <taxon>Cylindrosympodiaceae</taxon>
        <taxon>Tothia</taxon>
    </lineage>
</organism>
<evidence type="ECO:0000256" key="7">
    <source>
        <dbReference type="ARBA" id="ARBA00023242"/>
    </source>
</evidence>
<comment type="subcellular location">
    <subcellularLocation>
        <location evidence="1">Nucleus</location>
    </subcellularLocation>
</comment>
<keyword evidence="4" id="KW-0862">Zinc</keyword>
<feature type="region of interest" description="Disordered" evidence="8">
    <location>
        <begin position="139"/>
        <end position="163"/>
    </location>
</feature>
<evidence type="ECO:0000256" key="2">
    <source>
        <dbReference type="ARBA" id="ARBA00022723"/>
    </source>
</evidence>
<dbReference type="PANTHER" id="PTHR46179:SF13">
    <property type="entry name" value="C2H2-TYPE DOMAIN-CONTAINING PROTEIN"/>
    <property type="match status" value="1"/>
</dbReference>
<keyword evidence="7" id="KW-0539">Nucleus</keyword>
<dbReference type="SMART" id="SM00355">
    <property type="entry name" value="ZnF_C2H2"/>
    <property type="match status" value="5"/>
</dbReference>
<evidence type="ECO:0000256" key="1">
    <source>
        <dbReference type="ARBA" id="ARBA00004123"/>
    </source>
</evidence>
<dbReference type="GO" id="GO:0006357">
    <property type="term" value="P:regulation of transcription by RNA polymerase II"/>
    <property type="evidence" value="ECO:0007669"/>
    <property type="project" value="TreeGrafter"/>
</dbReference>
<gene>
    <name evidence="10" type="ORF">EJ08DRAFT_286541</name>
</gene>
<dbReference type="InterPro" id="IPR051061">
    <property type="entry name" value="Zinc_finger_trans_reg"/>
</dbReference>
<feature type="region of interest" description="Disordered" evidence="8">
    <location>
        <begin position="543"/>
        <end position="577"/>
    </location>
</feature>
<feature type="region of interest" description="Disordered" evidence="8">
    <location>
        <begin position="219"/>
        <end position="245"/>
    </location>
</feature>
<feature type="compositionally biased region" description="Low complexity" evidence="8">
    <location>
        <begin position="437"/>
        <end position="448"/>
    </location>
</feature>
<feature type="region of interest" description="Disordered" evidence="8">
    <location>
        <begin position="352"/>
        <end position="395"/>
    </location>
</feature>
<feature type="compositionally biased region" description="Basic and acidic residues" evidence="8">
    <location>
        <begin position="566"/>
        <end position="577"/>
    </location>
</feature>
<feature type="compositionally biased region" description="Polar residues" evidence="8">
    <location>
        <begin position="449"/>
        <end position="458"/>
    </location>
</feature>
<dbReference type="Proteomes" id="UP000800235">
    <property type="component" value="Unassembled WGS sequence"/>
</dbReference>
<name>A0A9P4P1U4_9PEZI</name>
<evidence type="ECO:0000256" key="5">
    <source>
        <dbReference type="ARBA" id="ARBA00023015"/>
    </source>
</evidence>
<evidence type="ECO:0000256" key="3">
    <source>
        <dbReference type="ARBA" id="ARBA00022771"/>
    </source>
</evidence>
<dbReference type="EMBL" id="MU007012">
    <property type="protein sequence ID" value="KAF2435722.1"/>
    <property type="molecule type" value="Genomic_DNA"/>
</dbReference>
<sequence>MANFRHPQTGTVGFQNFDFRSARNFDDFPDSAWAARPSGSSFTSPFQYTAPSRPSISSSLPSLKSDNSFDFSSPVQRSSFIPSSSDLLQSGFTNLLAGGHSVPTSSPDQPVVASHHRISNYLSDQNSPWVSLSQIPISPARKSRPHRPSVHFEPGSYRTNPNSEVDSFVTGICASDSGYQSHSRGFSSQSVRSADAIAQYQPEEATDIIQQFDTLYPFDTMPGSSPGTNKPVDTKSSSPARSRGGKRTCEVCQKILKCPSDHTKHMLKHTKPHKCDVSGCTRTDGFITVNDLMRHKKSVHKLGVDSITRSFKCASPNCKSPEKVWPRLDNFKQHIIRMHPDEDVKDLIVRSEIRSQSTDGDTTKPSLERDLAGMDGGSKYPEEVTVTPDDLQMRPHSHQAVRFEHSRMGSSQRQAVNVDTTLSTMPTLPPSRAQQCNNHAFDNQNHNNPSRTHGGPQTSLNLLAETALAKPATSVPNSVNMPSRVSSITPVSPKKTIRIQDQKSTHTAHLVESFKAVAKELGTASELERKRFVSAVRSVAEDTSSLVKTRVSGERSPLRNPYDSNQETKTDSAGEEEKLRKGIAVIAALGRQTSGGQGSQRKAVVKPNDAFKMLIKCPHPPCTTEVDQQCKMKKHVLRHTQPWGCVAKGCYRSFGAKSDWARHDNNVHTTSSLASFYCSHLDLDAGYSKCRYVAHDEQIFDHHLLKAHGILDKGERWATLERYQIGPRDVPRFWCGFCLDTVPNTARNIHDRKNRFNDRYDHIDEHFGKGARAKDWIHWDTNEPKGLCKEEKLPDVKVGFVPTISEVVVTSQDSSVESPNPRKRKNSGDKSSTESEWYCCECNGGPWLAELHKRCNNYDADCNHDKCDKCVGNRKRAKIAPGININGNR</sequence>
<dbReference type="OrthoDB" id="6077919at2759"/>
<feature type="region of interest" description="Disordered" evidence="8">
    <location>
        <begin position="434"/>
        <end position="458"/>
    </location>
</feature>
<feature type="domain" description="C2H2-type" evidence="9">
    <location>
        <begin position="645"/>
        <end position="668"/>
    </location>
</feature>
<reference evidence="10" key="1">
    <citation type="journal article" date="2020" name="Stud. Mycol.">
        <title>101 Dothideomycetes genomes: a test case for predicting lifestyles and emergence of pathogens.</title>
        <authorList>
            <person name="Haridas S."/>
            <person name="Albert R."/>
            <person name="Binder M."/>
            <person name="Bloem J."/>
            <person name="Labutti K."/>
            <person name="Salamov A."/>
            <person name="Andreopoulos B."/>
            <person name="Baker S."/>
            <person name="Barry K."/>
            <person name="Bills G."/>
            <person name="Bluhm B."/>
            <person name="Cannon C."/>
            <person name="Castanera R."/>
            <person name="Culley D."/>
            <person name="Daum C."/>
            <person name="Ezra D."/>
            <person name="Gonzalez J."/>
            <person name="Henrissat B."/>
            <person name="Kuo A."/>
            <person name="Liang C."/>
            <person name="Lipzen A."/>
            <person name="Lutzoni F."/>
            <person name="Magnuson J."/>
            <person name="Mondo S."/>
            <person name="Nolan M."/>
            <person name="Ohm R."/>
            <person name="Pangilinan J."/>
            <person name="Park H.-J."/>
            <person name="Ramirez L."/>
            <person name="Alfaro M."/>
            <person name="Sun H."/>
            <person name="Tritt A."/>
            <person name="Yoshinaga Y."/>
            <person name="Zwiers L.-H."/>
            <person name="Turgeon B."/>
            <person name="Goodwin S."/>
            <person name="Spatafora J."/>
            <person name="Crous P."/>
            <person name="Grigoriev I."/>
        </authorList>
    </citation>
    <scope>NUCLEOTIDE SEQUENCE</scope>
    <source>
        <strain evidence="10">CBS 130266</strain>
    </source>
</reference>
<evidence type="ECO:0000259" key="9">
    <source>
        <dbReference type="PROSITE" id="PS00028"/>
    </source>
</evidence>
<dbReference type="PANTHER" id="PTHR46179">
    <property type="entry name" value="ZINC FINGER PROTEIN"/>
    <property type="match status" value="1"/>
</dbReference>
<keyword evidence="5" id="KW-0805">Transcription regulation</keyword>
<evidence type="ECO:0000256" key="4">
    <source>
        <dbReference type="ARBA" id="ARBA00022833"/>
    </source>
</evidence>
<feature type="compositionally biased region" description="Polar residues" evidence="8">
    <location>
        <begin position="474"/>
        <end position="490"/>
    </location>
</feature>
<protein>
    <recommendedName>
        <fullName evidence="9">C2H2-type domain-containing protein</fullName>
    </recommendedName>
</protein>
<feature type="compositionally biased region" description="Polar residues" evidence="8">
    <location>
        <begin position="354"/>
        <end position="365"/>
    </location>
</feature>
<feature type="region of interest" description="Disordered" evidence="8">
    <location>
        <begin position="810"/>
        <end position="835"/>
    </location>
</feature>
<feature type="domain" description="C2H2-type" evidence="9">
    <location>
        <begin position="249"/>
        <end position="269"/>
    </location>
</feature>
<evidence type="ECO:0000256" key="6">
    <source>
        <dbReference type="ARBA" id="ARBA00023163"/>
    </source>
</evidence>
<dbReference type="PROSITE" id="PS00028">
    <property type="entry name" value="ZINC_FINGER_C2H2_1"/>
    <property type="match status" value="2"/>
</dbReference>
<accession>A0A9P4P1U4</accession>